<dbReference type="AlphaFoldDB" id="A0A5C6S6F0"/>
<keyword evidence="1" id="KW-0201">Cytochrome c-type biogenesis</keyword>
<feature type="transmembrane region" description="Helical" evidence="2">
    <location>
        <begin position="94"/>
        <end position="114"/>
    </location>
</feature>
<dbReference type="InterPro" id="IPR017560">
    <property type="entry name" value="Cyt_c_biogenesis_CcmI"/>
</dbReference>
<dbReference type="Proteomes" id="UP000321562">
    <property type="component" value="Unassembled WGS sequence"/>
</dbReference>
<organism evidence="3 4">
    <name type="scientific">Paracoccus aurantiacus</name>
    <dbReference type="NCBI Taxonomy" id="2599412"/>
    <lineage>
        <taxon>Bacteria</taxon>
        <taxon>Pseudomonadati</taxon>
        <taxon>Pseudomonadota</taxon>
        <taxon>Alphaproteobacteria</taxon>
        <taxon>Rhodobacterales</taxon>
        <taxon>Paracoccaceae</taxon>
        <taxon>Paracoccus</taxon>
    </lineage>
</organism>
<comment type="caution">
    <text evidence="3">The sequence shown here is derived from an EMBL/GenBank/DDBJ whole genome shotgun (WGS) entry which is preliminary data.</text>
</comment>
<dbReference type="OrthoDB" id="9815847at2"/>
<dbReference type="EMBL" id="VOPL01000002">
    <property type="protein sequence ID" value="TXB69989.1"/>
    <property type="molecule type" value="Genomic_DNA"/>
</dbReference>
<proteinExistence type="predicted"/>
<keyword evidence="2" id="KW-1133">Transmembrane helix</keyword>
<dbReference type="SUPFAM" id="SSF48452">
    <property type="entry name" value="TPR-like"/>
    <property type="match status" value="1"/>
</dbReference>
<keyword evidence="2" id="KW-0812">Transmembrane</keyword>
<evidence type="ECO:0000256" key="2">
    <source>
        <dbReference type="SAM" id="Phobius"/>
    </source>
</evidence>
<dbReference type="Pfam" id="PF13432">
    <property type="entry name" value="TPR_16"/>
    <property type="match status" value="1"/>
</dbReference>
<evidence type="ECO:0000313" key="4">
    <source>
        <dbReference type="Proteomes" id="UP000321562"/>
    </source>
</evidence>
<dbReference type="GO" id="GO:0017004">
    <property type="term" value="P:cytochrome complex assembly"/>
    <property type="evidence" value="ECO:0007669"/>
    <property type="project" value="UniProtKB-KW"/>
</dbReference>
<evidence type="ECO:0000313" key="3">
    <source>
        <dbReference type="EMBL" id="TXB69989.1"/>
    </source>
</evidence>
<dbReference type="Gene3D" id="1.25.40.10">
    <property type="entry name" value="Tetratricopeptide repeat domain"/>
    <property type="match status" value="1"/>
</dbReference>
<sequence length="416" mass="44535">MFWLFASALTLLVATAILWPFLHGAMKDAEPAAAYDLRVYRDQLAEVDRDLSRGIIEPAEAERLRTEIGRKVLDADKAVARSALRPGAAGKHTAFAVLTLLALIAAGAALYLYAGSPGIPDMPLSSRIESAEARYASRPSQAEAVARVSELAPTERPLPDQQYQDLMRQLRDAVSERPDDPQGLSLLARNEARLGNLAEAQAAQTHLIEVLGDKAAGEEHAFLAGIMTEAAGGLITPEAEAEIARALRLDPQNPQARYMTGLLQAQNGRPDRAFPVWASLLADSPPDSPWAVAIRKVIGEIAWLAGRPDYTPPAARLPDEGPPMPGPDADTMAAAAEMSPDEQNELVRGMVSQLEARLGTEGGTPEEWARLISSLGVLGETDHAREIYSEAQQHFADAPEAMSAIADAARKAGVAE</sequence>
<dbReference type="NCBIfam" id="TIGR03142">
    <property type="entry name" value="cytochro_ccmI"/>
    <property type="match status" value="1"/>
</dbReference>
<protein>
    <submittedName>
        <fullName evidence="3">C-type cytochrome biogenesis protein CcmI</fullName>
    </submittedName>
</protein>
<dbReference type="InterPro" id="IPR011990">
    <property type="entry name" value="TPR-like_helical_dom_sf"/>
</dbReference>
<reference evidence="3 4" key="1">
    <citation type="submission" date="2019-08" db="EMBL/GenBank/DDBJ databases">
        <authorList>
            <person name="Ye J."/>
        </authorList>
    </citation>
    <scope>NUCLEOTIDE SEQUENCE [LARGE SCALE GENOMIC DNA]</scope>
    <source>
        <strain evidence="3 4">TK008</strain>
    </source>
</reference>
<evidence type="ECO:0000256" key="1">
    <source>
        <dbReference type="ARBA" id="ARBA00022748"/>
    </source>
</evidence>
<keyword evidence="4" id="KW-1185">Reference proteome</keyword>
<name>A0A5C6S6F0_9RHOB</name>
<keyword evidence="2" id="KW-0472">Membrane</keyword>
<gene>
    <name evidence="3" type="primary">ccmI</name>
    <name evidence="3" type="ORF">FQV27_07775</name>
</gene>
<dbReference type="RefSeq" id="WP_147097280.1">
    <property type="nucleotide sequence ID" value="NZ_JBHUFH010000001.1"/>
</dbReference>
<accession>A0A5C6S6F0</accession>